<evidence type="ECO:0000256" key="15">
    <source>
        <dbReference type="RuleBase" id="RU363016"/>
    </source>
</evidence>
<dbReference type="NCBIfam" id="TIGR00643">
    <property type="entry name" value="recG"/>
    <property type="match status" value="1"/>
</dbReference>
<evidence type="ECO:0000259" key="17">
    <source>
        <dbReference type="PROSITE" id="PS51194"/>
    </source>
</evidence>
<accession>A0A1T4JV16</accession>
<keyword evidence="3 15" id="KW-0547">Nucleotide-binding</keyword>
<dbReference type="CDD" id="cd17992">
    <property type="entry name" value="DEXHc_RecG"/>
    <property type="match status" value="1"/>
</dbReference>
<proteinExistence type="inferred from homology"/>
<comment type="function">
    <text evidence="15">Plays a critical role in recombination and DNA repair. Helps process Holliday junction intermediates to mature products by catalyzing branch migration. Has replication fork regression activity, unwinds stalled or blocked replication forks to make a HJ that can be resolved. Has a DNA unwinding activity characteristic of a DNA helicase with 3'-5' polarity.</text>
</comment>
<dbReference type="SMART" id="SM00490">
    <property type="entry name" value="HELICc"/>
    <property type="match status" value="1"/>
</dbReference>
<keyword evidence="5 15" id="KW-0378">Hydrolase</keyword>
<sequence>MDYSDYNIQFIKGVGDKRAQLFNKLGVYTLQDLINYYPRKYIDWSKTLTVKEVKSGEPAFIKATMITPVKEAKIRKGLTLYKCNFTDGETVIHVTIFNNAYLAKALRTFDDYILYGKVDRTFTEASMSSPQIEKAEKATGIEPIYPATTNLSSKIIEKVVRAGLDKVGAIPDTLPEYLLTEYNLCSLNFAIRQIHFPDKEENIEIARRRLIFEELLTLQLGLMKLKSKRATKNLLKMPLDFSEEFYSLLPFNPTNAQKKAVADCIADLNGDRQMNRLVQGDVGSGKTAVAGAVMYTVIKNGYQTAMMAPTEILATQHYESFCKLFDGTDIKIALLTGSTKATEKKKIKLALYDGEIDLIIGTHALIQNDVEFKNLGLVCTDEQHRFGVEQRSSLAMKGNNPHLLVMSATPIPRTMGLIIYGDLNISVLDELPPGRQEIRTDLVTSAYHQRIYKFIKNAVDNGNQAYIVCSLVDDNDSDLLSAKEYADKLSTEVFQGYNLGLLHGKMKPKEKDKVMQEFAKGNVQILVSTTVVEVGVDVPNATVMLIENADRFGLSQLHQLRGRVGRGKDKSFCILVSDNKSESSVERLKLLKSTNDGFKIADYDLKTRGPGDFFGTRQHGLPQLKIADMLEDTKILEQCQECAKYILKDDPNLDSFPELCRQISDMFRKTDY</sequence>
<dbReference type="NCBIfam" id="NF008165">
    <property type="entry name" value="PRK10917.1-3"/>
    <property type="match status" value="1"/>
</dbReference>
<dbReference type="InterPro" id="IPR027417">
    <property type="entry name" value="P-loop_NTPase"/>
</dbReference>
<keyword evidence="6 15" id="KW-0347">Helicase</keyword>
<dbReference type="InterPro" id="IPR004609">
    <property type="entry name" value="ATP-dep_DNA_helicase_RecG"/>
</dbReference>
<dbReference type="InterPro" id="IPR001650">
    <property type="entry name" value="Helicase_C-like"/>
</dbReference>
<evidence type="ECO:0000256" key="10">
    <source>
        <dbReference type="ARBA" id="ARBA00023204"/>
    </source>
</evidence>
<dbReference type="EMBL" id="FUWW01000001">
    <property type="protein sequence ID" value="SJZ33983.1"/>
    <property type="molecule type" value="Genomic_DNA"/>
</dbReference>
<keyword evidence="9 15" id="KW-0233">DNA recombination</keyword>
<evidence type="ECO:0000256" key="9">
    <source>
        <dbReference type="ARBA" id="ARBA00023172"/>
    </source>
</evidence>
<evidence type="ECO:0000256" key="6">
    <source>
        <dbReference type="ARBA" id="ARBA00022806"/>
    </source>
</evidence>
<dbReference type="Pfam" id="PF00270">
    <property type="entry name" value="DEAD"/>
    <property type="match status" value="1"/>
</dbReference>
<gene>
    <name evidence="18" type="ORF">SAMN02745114_00123</name>
</gene>
<keyword evidence="19" id="KW-1185">Reference proteome</keyword>
<dbReference type="InterPro" id="IPR045562">
    <property type="entry name" value="RecG_dom3_C"/>
</dbReference>
<evidence type="ECO:0000256" key="8">
    <source>
        <dbReference type="ARBA" id="ARBA00023125"/>
    </source>
</evidence>
<evidence type="ECO:0000256" key="12">
    <source>
        <dbReference type="ARBA" id="ARBA00034617"/>
    </source>
</evidence>
<evidence type="ECO:0000256" key="13">
    <source>
        <dbReference type="ARBA" id="ARBA00034808"/>
    </source>
</evidence>
<evidence type="ECO:0000256" key="1">
    <source>
        <dbReference type="ARBA" id="ARBA00007504"/>
    </source>
</evidence>
<dbReference type="GO" id="GO:0003677">
    <property type="term" value="F:DNA binding"/>
    <property type="evidence" value="ECO:0007669"/>
    <property type="project" value="UniProtKB-KW"/>
</dbReference>
<feature type="domain" description="Helicase ATP-binding" evidence="16">
    <location>
        <begin position="267"/>
        <end position="428"/>
    </location>
</feature>
<evidence type="ECO:0000256" key="11">
    <source>
        <dbReference type="ARBA" id="ARBA00023235"/>
    </source>
</evidence>
<dbReference type="InterPro" id="IPR047112">
    <property type="entry name" value="RecG/Mfd"/>
</dbReference>
<evidence type="ECO:0000313" key="19">
    <source>
        <dbReference type="Proteomes" id="UP000190657"/>
    </source>
</evidence>
<dbReference type="Gene3D" id="2.40.50.140">
    <property type="entry name" value="Nucleic acid-binding proteins"/>
    <property type="match status" value="1"/>
</dbReference>
<dbReference type="SUPFAM" id="SSF52540">
    <property type="entry name" value="P-loop containing nucleoside triphosphate hydrolases"/>
    <property type="match status" value="2"/>
</dbReference>
<dbReference type="Pfam" id="PF17191">
    <property type="entry name" value="RecG_wedge"/>
    <property type="match status" value="1"/>
</dbReference>
<dbReference type="Pfam" id="PF19833">
    <property type="entry name" value="RecG_dom3_C"/>
    <property type="match status" value="1"/>
</dbReference>
<dbReference type="InterPro" id="IPR012340">
    <property type="entry name" value="NA-bd_OB-fold"/>
</dbReference>
<dbReference type="EC" id="5.6.2.4" evidence="13 15"/>
<dbReference type="Gene3D" id="3.40.50.300">
    <property type="entry name" value="P-loop containing nucleotide triphosphate hydrolases"/>
    <property type="match status" value="2"/>
</dbReference>
<dbReference type="GO" id="GO:0006310">
    <property type="term" value="P:DNA recombination"/>
    <property type="evidence" value="ECO:0007669"/>
    <property type="project" value="UniProtKB-UniRule"/>
</dbReference>
<dbReference type="InterPro" id="IPR014001">
    <property type="entry name" value="Helicase_ATP-bd"/>
</dbReference>
<evidence type="ECO:0000259" key="16">
    <source>
        <dbReference type="PROSITE" id="PS51192"/>
    </source>
</evidence>
<name>A0A1T4JV16_9FIRM</name>
<reference evidence="18 19" key="1">
    <citation type="submission" date="2017-02" db="EMBL/GenBank/DDBJ databases">
        <authorList>
            <person name="Peterson S.W."/>
        </authorList>
    </citation>
    <scope>NUCLEOTIDE SEQUENCE [LARGE SCALE GENOMIC DNA]</scope>
    <source>
        <strain evidence="18 19">ATCC 51222</strain>
    </source>
</reference>
<dbReference type="GO" id="GO:0016887">
    <property type="term" value="F:ATP hydrolysis activity"/>
    <property type="evidence" value="ECO:0007669"/>
    <property type="project" value="RHEA"/>
</dbReference>
<evidence type="ECO:0000256" key="3">
    <source>
        <dbReference type="ARBA" id="ARBA00022741"/>
    </source>
</evidence>
<comment type="similarity">
    <text evidence="1 15">Belongs to the helicase family. RecG subfamily.</text>
</comment>
<dbReference type="SMART" id="SM00487">
    <property type="entry name" value="DEXDc"/>
    <property type="match status" value="1"/>
</dbReference>
<dbReference type="PANTHER" id="PTHR47964">
    <property type="entry name" value="ATP-DEPENDENT DNA HELICASE HOMOLOG RECG, CHLOROPLASTIC"/>
    <property type="match status" value="1"/>
</dbReference>
<evidence type="ECO:0000256" key="5">
    <source>
        <dbReference type="ARBA" id="ARBA00022801"/>
    </source>
</evidence>
<keyword evidence="10 15" id="KW-0234">DNA repair</keyword>
<protein>
    <recommendedName>
        <fullName evidence="2 15">ATP-dependent DNA helicase RecG</fullName>
        <ecNumber evidence="13 15">5.6.2.4</ecNumber>
    </recommendedName>
</protein>
<dbReference type="PROSITE" id="PS51194">
    <property type="entry name" value="HELICASE_CTER"/>
    <property type="match status" value="1"/>
</dbReference>
<dbReference type="Pfam" id="PF00271">
    <property type="entry name" value="Helicase_C"/>
    <property type="match status" value="1"/>
</dbReference>
<keyword evidence="8" id="KW-0238">DNA-binding</keyword>
<keyword evidence="4 15" id="KW-0227">DNA damage</keyword>
<dbReference type="AlphaFoldDB" id="A0A1T4JV16"/>
<keyword evidence="7 15" id="KW-0067">ATP-binding</keyword>
<evidence type="ECO:0000256" key="2">
    <source>
        <dbReference type="ARBA" id="ARBA00017846"/>
    </source>
</evidence>
<dbReference type="PROSITE" id="PS51192">
    <property type="entry name" value="HELICASE_ATP_BIND_1"/>
    <property type="match status" value="1"/>
</dbReference>
<evidence type="ECO:0000256" key="14">
    <source>
        <dbReference type="ARBA" id="ARBA00048988"/>
    </source>
</evidence>
<dbReference type="InterPro" id="IPR033454">
    <property type="entry name" value="RecG_wedge"/>
</dbReference>
<dbReference type="GO" id="GO:0006281">
    <property type="term" value="P:DNA repair"/>
    <property type="evidence" value="ECO:0007669"/>
    <property type="project" value="UniProtKB-UniRule"/>
</dbReference>
<dbReference type="NCBIfam" id="NF008168">
    <property type="entry name" value="PRK10917.2-2"/>
    <property type="match status" value="1"/>
</dbReference>
<comment type="catalytic activity">
    <reaction evidence="12 15">
        <text>Couples ATP hydrolysis with the unwinding of duplex DNA by translocating in the 3'-5' direction.</text>
        <dbReference type="EC" id="5.6.2.4"/>
    </reaction>
</comment>
<organism evidence="18 19">
    <name type="scientific">Eubacterium coprostanoligenes</name>
    <dbReference type="NCBI Taxonomy" id="290054"/>
    <lineage>
        <taxon>Bacteria</taxon>
        <taxon>Bacillati</taxon>
        <taxon>Bacillota</taxon>
        <taxon>Clostridia</taxon>
        <taxon>Eubacteriales</taxon>
        <taxon>Eubacteriaceae</taxon>
        <taxon>Eubacterium</taxon>
    </lineage>
</organism>
<evidence type="ECO:0000313" key="18">
    <source>
        <dbReference type="EMBL" id="SJZ33983.1"/>
    </source>
</evidence>
<evidence type="ECO:0000256" key="7">
    <source>
        <dbReference type="ARBA" id="ARBA00022840"/>
    </source>
</evidence>
<dbReference type="GO" id="GO:0043138">
    <property type="term" value="F:3'-5' DNA helicase activity"/>
    <property type="evidence" value="ECO:0007669"/>
    <property type="project" value="UniProtKB-EC"/>
</dbReference>
<feature type="domain" description="Helicase C-terminal" evidence="17">
    <location>
        <begin position="450"/>
        <end position="606"/>
    </location>
</feature>
<dbReference type="GO" id="GO:0005524">
    <property type="term" value="F:ATP binding"/>
    <property type="evidence" value="ECO:0007669"/>
    <property type="project" value="UniProtKB-KW"/>
</dbReference>
<dbReference type="CDD" id="cd04488">
    <property type="entry name" value="RecG_wedge_OBF"/>
    <property type="match status" value="1"/>
</dbReference>
<dbReference type="PANTHER" id="PTHR47964:SF1">
    <property type="entry name" value="ATP-DEPENDENT DNA HELICASE HOMOLOG RECG, CHLOROPLASTIC"/>
    <property type="match status" value="1"/>
</dbReference>
<dbReference type="SUPFAM" id="SSF50249">
    <property type="entry name" value="Nucleic acid-binding proteins"/>
    <property type="match status" value="1"/>
</dbReference>
<dbReference type="RefSeq" id="WP_078767636.1">
    <property type="nucleotide sequence ID" value="NZ_FUWW01000001.1"/>
</dbReference>
<dbReference type="InterPro" id="IPR011545">
    <property type="entry name" value="DEAD/DEAH_box_helicase_dom"/>
</dbReference>
<evidence type="ECO:0000256" key="4">
    <source>
        <dbReference type="ARBA" id="ARBA00022763"/>
    </source>
</evidence>
<dbReference type="Proteomes" id="UP000190657">
    <property type="component" value="Unassembled WGS sequence"/>
</dbReference>
<dbReference type="OrthoDB" id="9804325at2"/>
<dbReference type="STRING" id="290054.SAMN02745114_00123"/>
<comment type="catalytic activity">
    <reaction evidence="14 15">
        <text>ATP + H2O = ADP + phosphate + H(+)</text>
        <dbReference type="Rhea" id="RHEA:13065"/>
        <dbReference type="ChEBI" id="CHEBI:15377"/>
        <dbReference type="ChEBI" id="CHEBI:15378"/>
        <dbReference type="ChEBI" id="CHEBI:30616"/>
        <dbReference type="ChEBI" id="CHEBI:43474"/>
        <dbReference type="ChEBI" id="CHEBI:456216"/>
        <dbReference type="EC" id="5.6.2.4"/>
    </reaction>
</comment>
<keyword evidence="11" id="KW-0413">Isomerase</keyword>